<reference evidence="2" key="2">
    <citation type="submission" date="2024-03" db="EMBL/GenBank/DDBJ databases">
        <authorList>
            <person name="Bromfield E.S.P."/>
            <person name="Cloutier S."/>
        </authorList>
    </citation>
    <scope>NUCLEOTIDE SEQUENCE</scope>
    <source>
        <strain evidence="2">5S5</strain>
    </source>
</reference>
<proteinExistence type="predicted"/>
<accession>A0ABZ2PFB7</accession>
<reference evidence="2" key="1">
    <citation type="journal article" date="2021" name="Int. J. Syst. Evol. Microbiol.">
        <title>Bradyrhizobium septentrionale sp. nov. (sv. septentrionale) and Bradyrhizobium quebecense sp. nov. (sv. septentrionale) associated with legumes native to Canada possess rearranged symbiosis genes and numerous insertion sequences.</title>
        <authorList>
            <person name="Bromfield E.S.P."/>
            <person name="Cloutier S."/>
        </authorList>
    </citation>
    <scope>NUCLEOTIDE SEQUENCE</scope>
    <source>
        <strain evidence="2">5S5</strain>
    </source>
</reference>
<dbReference type="Proteomes" id="UP001432046">
    <property type="component" value="Chromosome"/>
</dbReference>
<dbReference type="RefSeq" id="WP_338834975.1">
    <property type="nucleotide sequence ID" value="NZ_CP147711.1"/>
</dbReference>
<name>A0ABZ2PFB7_9BRAD</name>
<evidence type="ECO:0000313" key="2">
    <source>
        <dbReference type="EMBL" id="WXC84516.1"/>
    </source>
</evidence>
<protein>
    <recommendedName>
        <fullName evidence="1">Pre ATP-grasp domain-containing protein</fullName>
    </recommendedName>
</protein>
<evidence type="ECO:0000313" key="3">
    <source>
        <dbReference type="Proteomes" id="UP001432046"/>
    </source>
</evidence>
<organism evidence="2 3">
    <name type="scientific">Bradyrhizobium septentrionale</name>
    <dbReference type="NCBI Taxonomy" id="1404411"/>
    <lineage>
        <taxon>Bacteria</taxon>
        <taxon>Pseudomonadati</taxon>
        <taxon>Pseudomonadota</taxon>
        <taxon>Alphaproteobacteria</taxon>
        <taxon>Hyphomicrobiales</taxon>
        <taxon>Nitrobacteraceae</taxon>
        <taxon>Bradyrhizobium</taxon>
    </lineage>
</organism>
<dbReference type="Pfam" id="PF18604">
    <property type="entry name" value="PreAtp-grasp"/>
    <property type="match status" value="1"/>
</dbReference>
<gene>
    <name evidence="2" type="ORF">WDK88_38065</name>
</gene>
<sequence length="167" mass="17585">MSGADLTAAQLSLTANPACRSAWFAQKGDLIVSPVAIPADLLSFIGAALNIDASSLSQLVPGGARKAPVLDCTLLSEALVKRISNSIFVRNPLGESIPATSVKVCTLGGCAMCRAAGRRLRSAARSRSIESQEPLPTIGDVCWPSVAQRTRHDEPRRTIQSGHLPEL</sequence>
<dbReference type="EMBL" id="CP147711">
    <property type="protein sequence ID" value="WXC84516.1"/>
    <property type="molecule type" value="Genomic_DNA"/>
</dbReference>
<dbReference type="InterPro" id="IPR040754">
    <property type="entry name" value="PreAtp-grasp"/>
</dbReference>
<feature type="domain" description="Pre ATP-grasp" evidence="1">
    <location>
        <begin position="18"/>
        <end position="84"/>
    </location>
</feature>
<evidence type="ECO:0000259" key="1">
    <source>
        <dbReference type="Pfam" id="PF18604"/>
    </source>
</evidence>
<keyword evidence="3" id="KW-1185">Reference proteome</keyword>